<evidence type="ECO:0000313" key="4">
    <source>
        <dbReference type="Proteomes" id="UP000295680"/>
    </source>
</evidence>
<dbReference type="PANTHER" id="PTHR43214:SF43">
    <property type="entry name" value="TWO-COMPONENT RESPONSE REGULATOR"/>
    <property type="match status" value="1"/>
</dbReference>
<dbReference type="RefSeq" id="WP_132122523.1">
    <property type="nucleotide sequence ID" value="NZ_SLWS01000008.1"/>
</dbReference>
<dbReference type="InterPro" id="IPR003593">
    <property type="entry name" value="AAA+_ATPase"/>
</dbReference>
<organism evidence="3 4">
    <name type="scientific">Actinocrispum wychmicini</name>
    <dbReference type="NCBI Taxonomy" id="1213861"/>
    <lineage>
        <taxon>Bacteria</taxon>
        <taxon>Bacillati</taxon>
        <taxon>Actinomycetota</taxon>
        <taxon>Actinomycetes</taxon>
        <taxon>Pseudonocardiales</taxon>
        <taxon>Pseudonocardiaceae</taxon>
        <taxon>Actinocrispum</taxon>
    </lineage>
</organism>
<gene>
    <name evidence="3" type="ORF">EV192_10812</name>
</gene>
<dbReference type="Proteomes" id="UP000295680">
    <property type="component" value="Unassembled WGS sequence"/>
</dbReference>
<dbReference type="InterPro" id="IPR036388">
    <property type="entry name" value="WH-like_DNA-bd_sf"/>
</dbReference>
<evidence type="ECO:0000313" key="3">
    <source>
        <dbReference type="EMBL" id="TCO54724.1"/>
    </source>
</evidence>
<dbReference type="SMART" id="SM00382">
    <property type="entry name" value="AAA"/>
    <property type="match status" value="1"/>
</dbReference>
<dbReference type="PROSITE" id="PS50043">
    <property type="entry name" value="HTH_LUXR_2"/>
    <property type="match status" value="1"/>
</dbReference>
<dbReference type="GO" id="GO:0003677">
    <property type="term" value="F:DNA binding"/>
    <property type="evidence" value="ECO:0007669"/>
    <property type="project" value="UniProtKB-KW"/>
</dbReference>
<protein>
    <submittedName>
        <fullName evidence="3">AAA domain-containing protein</fullName>
    </submittedName>
</protein>
<dbReference type="InterPro" id="IPR039420">
    <property type="entry name" value="WalR-like"/>
</dbReference>
<dbReference type="PANTHER" id="PTHR43214">
    <property type="entry name" value="TWO-COMPONENT RESPONSE REGULATOR"/>
    <property type="match status" value="1"/>
</dbReference>
<evidence type="ECO:0000256" key="1">
    <source>
        <dbReference type="ARBA" id="ARBA00023125"/>
    </source>
</evidence>
<dbReference type="Pfam" id="PF13604">
    <property type="entry name" value="AAA_30"/>
    <property type="match status" value="1"/>
</dbReference>
<dbReference type="CDD" id="cd06170">
    <property type="entry name" value="LuxR_C_like"/>
    <property type="match status" value="1"/>
</dbReference>
<evidence type="ECO:0000259" key="2">
    <source>
        <dbReference type="PROSITE" id="PS50043"/>
    </source>
</evidence>
<name>A0A4R2J804_9PSEU</name>
<dbReference type="AlphaFoldDB" id="A0A4R2J804"/>
<keyword evidence="1" id="KW-0238">DNA-binding</keyword>
<comment type="caution">
    <text evidence="3">The sequence shown here is derived from an EMBL/GenBank/DDBJ whole genome shotgun (WGS) entry which is preliminary data.</text>
</comment>
<feature type="domain" description="HTH luxR-type" evidence="2">
    <location>
        <begin position="788"/>
        <end position="850"/>
    </location>
</feature>
<accession>A0A4R2J804</accession>
<dbReference type="SUPFAM" id="SSF46894">
    <property type="entry name" value="C-terminal effector domain of the bipartite response regulators"/>
    <property type="match status" value="1"/>
</dbReference>
<dbReference type="Gene3D" id="1.10.10.10">
    <property type="entry name" value="Winged helix-like DNA-binding domain superfamily/Winged helix DNA-binding domain"/>
    <property type="match status" value="1"/>
</dbReference>
<dbReference type="InterPro" id="IPR011990">
    <property type="entry name" value="TPR-like_helical_dom_sf"/>
</dbReference>
<dbReference type="GO" id="GO:0006355">
    <property type="term" value="P:regulation of DNA-templated transcription"/>
    <property type="evidence" value="ECO:0007669"/>
    <property type="project" value="InterPro"/>
</dbReference>
<proteinExistence type="predicted"/>
<dbReference type="SMART" id="SM00421">
    <property type="entry name" value="HTH_LUXR"/>
    <property type="match status" value="1"/>
</dbReference>
<dbReference type="EMBL" id="SLWS01000008">
    <property type="protein sequence ID" value="TCO54724.1"/>
    <property type="molecule type" value="Genomic_DNA"/>
</dbReference>
<reference evidence="3 4" key="1">
    <citation type="submission" date="2019-03" db="EMBL/GenBank/DDBJ databases">
        <title>Genomic Encyclopedia of Type Strains, Phase IV (KMG-IV): sequencing the most valuable type-strain genomes for metagenomic binning, comparative biology and taxonomic classification.</title>
        <authorList>
            <person name="Goeker M."/>
        </authorList>
    </citation>
    <scope>NUCLEOTIDE SEQUENCE [LARGE SCALE GENOMIC DNA]</scope>
    <source>
        <strain evidence="3 4">DSM 45934</strain>
    </source>
</reference>
<dbReference type="Gene3D" id="1.25.40.10">
    <property type="entry name" value="Tetratricopeptide repeat domain"/>
    <property type="match status" value="1"/>
</dbReference>
<dbReference type="OrthoDB" id="3197423at2"/>
<dbReference type="Gene3D" id="3.40.50.300">
    <property type="entry name" value="P-loop containing nucleotide triphosphate hydrolases"/>
    <property type="match status" value="1"/>
</dbReference>
<dbReference type="SUPFAM" id="SSF52540">
    <property type="entry name" value="P-loop containing nucleoside triphosphate hydrolases"/>
    <property type="match status" value="1"/>
</dbReference>
<sequence>MEANWPLAGRRDEVELIKAVCDGDGVLLCGGAGVGKTRLLREAIGLAREAGRAVELVAATQAAASVPLSAVSHLLSAESVDQRPDGLFRLAALRLLQRWQGSQVVLAVDDAHLLDDGSAALVHYLCAHRHATLVATVRSGESAPDAVTALWKDDLVRRIDVLPLDDSAVDRLVGHALPGHVAESTRIALRDLAAGNPLYLRELLFDGVESGALWRGDGVWQWRGLSRGARRLRDLVETRLRTCGEAGRTVVELVACGEPISLALLRSEPGLDAAERAGMLDLAEEDIRLAHPIYGEVLRANLGPIRLREIHRGLAERLAATPLLGRDDVLRLATWQLAGGLSPDVPVLLPAARDALVRHDFVLAERFARAAMTAGAEGARTLLAEVLHWQGRHDESMALLATGPADDADHGRWLAARARNLYFGLSRLSEAVDEVAAIRVDNPAVSAVRAMMLMADGRCEQALGIALGVLGDDAAPPDTRLWSATAAVNACGLLGRTGQALVHAEYATRLAEQHSSEPLLALPHLLMARANSLLTAGRLRDARTAAERGYQEAIEIGDRGLVAWWATLRGSVAQVRGDLTTAVASLREAVAIDDEQDPIGHSRHHLMMLAGVLAMSGEVAEAQSCLRRAEELDVAIPRVLLPQAEKNRAWVAAAAGEPTVAAEIALRGAELARETELPYLEASLLYDAVRHGHVNQVHQRIIELAREVESELVLAYATAATARAHNDGSGLDAAAAVFEELDAPLPAVECLRMAGAAYRAAGQSRRANATTERARLVAARNGLTGVRTEDPTLSLTQREREIALLAARPSTSKEIAGHLQLSVRTVNNHLARVYAKLGVSGRTELCELLN</sequence>
<dbReference type="Pfam" id="PF00196">
    <property type="entry name" value="GerE"/>
    <property type="match status" value="1"/>
</dbReference>
<dbReference type="InterPro" id="IPR027417">
    <property type="entry name" value="P-loop_NTPase"/>
</dbReference>
<dbReference type="InterPro" id="IPR016032">
    <property type="entry name" value="Sig_transdc_resp-reg_C-effctor"/>
</dbReference>
<dbReference type="PRINTS" id="PR00038">
    <property type="entry name" value="HTHLUXR"/>
</dbReference>
<dbReference type="InterPro" id="IPR000792">
    <property type="entry name" value="Tscrpt_reg_LuxR_C"/>
</dbReference>
<keyword evidence="4" id="KW-1185">Reference proteome</keyword>
<dbReference type="Pfam" id="PF14559">
    <property type="entry name" value="TPR_19"/>
    <property type="match status" value="1"/>
</dbReference>
<dbReference type="SUPFAM" id="SSF48452">
    <property type="entry name" value="TPR-like"/>
    <property type="match status" value="1"/>
</dbReference>